<keyword evidence="6" id="KW-0443">Lipid metabolism</keyword>
<evidence type="ECO:0000313" key="14">
    <source>
        <dbReference type="Proteomes" id="UP000030693"/>
    </source>
</evidence>
<evidence type="ECO:0000256" key="6">
    <source>
        <dbReference type="ARBA" id="ARBA00023098"/>
    </source>
</evidence>
<feature type="compositionally biased region" description="Low complexity" evidence="11">
    <location>
        <begin position="69"/>
        <end position="90"/>
    </location>
</feature>
<dbReference type="OrthoDB" id="448573at2759"/>
<keyword evidence="9" id="KW-1208">Phospholipid metabolism</keyword>
<keyword evidence="7 12" id="KW-0472">Membrane</keyword>
<dbReference type="AlphaFoldDB" id="A0A058Z455"/>
<feature type="transmembrane region" description="Helical" evidence="12">
    <location>
        <begin position="428"/>
        <end position="449"/>
    </location>
</feature>
<dbReference type="Proteomes" id="UP000030693">
    <property type="component" value="Unassembled WGS sequence"/>
</dbReference>
<accession>A0A058Z455</accession>
<dbReference type="GO" id="GO:0016780">
    <property type="term" value="F:phosphotransferase activity, for other substituted phosphate groups"/>
    <property type="evidence" value="ECO:0007669"/>
    <property type="project" value="InterPro"/>
</dbReference>
<dbReference type="EMBL" id="KB932207">
    <property type="protein sequence ID" value="KCV69020.1"/>
    <property type="molecule type" value="Genomic_DNA"/>
</dbReference>
<evidence type="ECO:0000313" key="13">
    <source>
        <dbReference type="EMBL" id="KCV69020.1"/>
    </source>
</evidence>
<name>A0A058Z455_FONAL</name>
<evidence type="ECO:0000256" key="12">
    <source>
        <dbReference type="SAM" id="Phobius"/>
    </source>
</evidence>
<evidence type="ECO:0008006" key="15">
    <source>
        <dbReference type="Google" id="ProtNLM"/>
    </source>
</evidence>
<dbReference type="GeneID" id="20529165"/>
<dbReference type="RefSeq" id="XP_009496591.1">
    <property type="nucleotide sequence ID" value="XM_009498316.1"/>
</dbReference>
<dbReference type="InterPro" id="IPR043130">
    <property type="entry name" value="CDP-OH_PTrfase_TM_dom"/>
</dbReference>
<organism evidence="13">
    <name type="scientific">Fonticula alba</name>
    <name type="common">Slime mold</name>
    <dbReference type="NCBI Taxonomy" id="691883"/>
    <lineage>
        <taxon>Eukaryota</taxon>
        <taxon>Rotosphaerida</taxon>
        <taxon>Fonticulaceae</taxon>
        <taxon>Fonticula</taxon>
    </lineage>
</organism>
<sequence length="476" mass="51359">MRSRIRSHGSAMPAVSPNNADSFVFDDSPLPSDEEDEQHSFDTEISFGSGMHHIQRADGMSRPRRRPKSSLSVTDSPRSPGAGSSTSSAGDYRDGGDSGSRSGSESPPEVVDAFPGGENPTWARAFVALLPSVVTLSALCCGISSIRSAYLGDYHMAVGLLSLSAVLDGLDGLVARLLNATSQFGAELDSLCDLVDFGVVPCVVVYLWASRIEDSVISDLHLWMCGLFYAACCAYRLARFNLTNILSPKAVTYIVSQRHIAREQAEANGPATSPDPAPTRPLSRRHFAYYRALPRRALTGFRIRGQRILDDYVSRQKFFRGVPAPMGGALALLPIVLSLELAHGEQDLTLPAWHRRSLGEVAGMLFGSRAARWCLPPGVGPVVLDARVVAAIVLLSVGVLMVSRLPTFSSKMIVRNPVTESHLLPPKSPLMGVLRIAILLFIAGSLVLAPWRFGLLFSLLYIGSLPIGPIVWRAVD</sequence>
<evidence type="ECO:0000256" key="2">
    <source>
        <dbReference type="ARBA" id="ARBA00022516"/>
    </source>
</evidence>
<keyword evidence="3 10" id="KW-0808">Transferase</keyword>
<dbReference type="PANTHER" id="PTHR14269:SF61">
    <property type="entry name" value="CDP-DIACYLGLYCEROL--SERINE O-PHOSPHATIDYLTRANSFERASE"/>
    <property type="match status" value="1"/>
</dbReference>
<dbReference type="Gene3D" id="1.20.120.1760">
    <property type="match status" value="1"/>
</dbReference>
<dbReference type="STRING" id="691883.A0A058Z455"/>
<keyword evidence="2" id="KW-0444">Lipid biosynthesis</keyword>
<evidence type="ECO:0000256" key="7">
    <source>
        <dbReference type="ARBA" id="ARBA00023136"/>
    </source>
</evidence>
<dbReference type="InterPro" id="IPR048254">
    <property type="entry name" value="CDP_ALCOHOL_P_TRANSF_CS"/>
</dbReference>
<evidence type="ECO:0000256" key="1">
    <source>
        <dbReference type="ARBA" id="ARBA00004141"/>
    </source>
</evidence>
<feature type="transmembrane region" description="Helical" evidence="12">
    <location>
        <begin position="455"/>
        <end position="475"/>
    </location>
</feature>
<dbReference type="OMA" id="FIAKTIP"/>
<evidence type="ECO:0000256" key="4">
    <source>
        <dbReference type="ARBA" id="ARBA00022692"/>
    </source>
</evidence>
<feature type="region of interest" description="Disordered" evidence="11">
    <location>
        <begin position="1"/>
        <end position="114"/>
    </location>
</feature>
<dbReference type="PANTHER" id="PTHR14269">
    <property type="entry name" value="CDP-DIACYLGLYCEROL--GLYCEROL-3-PHOSPHATE 3-PHOSPHATIDYLTRANSFERASE-RELATED"/>
    <property type="match status" value="1"/>
</dbReference>
<keyword evidence="5 12" id="KW-1133">Transmembrane helix</keyword>
<evidence type="ECO:0000256" key="10">
    <source>
        <dbReference type="RuleBase" id="RU003750"/>
    </source>
</evidence>
<dbReference type="PROSITE" id="PS00379">
    <property type="entry name" value="CDP_ALCOHOL_P_TRANSF"/>
    <property type="match status" value="1"/>
</dbReference>
<evidence type="ECO:0000256" key="5">
    <source>
        <dbReference type="ARBA" id="ARBA00022989"/>
    </source>
</evidence>
<comment type="subcellular location">
    <subcellularLocation>
        <location evidence="1">Membrane</location>
        <topology evidence="1">Multi-pass membrane protein</topology>
    </subcellularLocation>
</comment>
<keyword evidence="4 12" id="KW-0812">Transmembrane</keyword>
<gene>
    <name evidence="13" type="ORF">H696_04440</name>
</gene>
<evidence type="ECO:0000256" key="11">
    <source>
        <dbReference type="SAM" id="MobiDB-lite"/>
    </source>
</evidence>
<dbReference type="InterPro" id="IPR000462">
    <property type="entry name" value="CDP-OH_P_trans"/>
</dbReference>
<protein>
    <recommendedName>
        <fullName evidence="15">CDP-diacylglycerol-serine O-phosphatidyltransferase</fullName>
    </recommendedName>
</protein>
<dbReference type="Pfam" id="PF01066">
    <property type="entry name" value="CDP-OH_P_transf"/>
    <property type="match status" value="1"/>
</dbReference>
<evidence type="ECO:0000256" key="9">
    <source>
        <dbReference type="ARBA" id="ARBA00023264"/>
    </source>
</evidence>
<dbReference type="GO" id="GO:0008654">
    <property type="term" value="P:phospholipid biosynthetic process"/>
    <property type="evidence" value="ECO:0007669"/>
    <property type="project" value="UniProtKB-KW"/>
</dbReference>
<evidence type="ECO:0000256" key="8">
    <source>
        <dbReference type="ARBA" id="ARBA00023209"/>
    </source>
</evidence>
<comment type="similarity">
    <text evidence="10">Belongs to the CDP-alcohol phosphatidyltransferase class-I family.</text>
</comment>
<keyword evidence="14" id="KW-1185">Reference proteome</keyword>
<keyword evidence="8" id="KW-0594">Phospholipid biosynthesis</keyword>
<reference evidence="13" key="1">
    <citation type="submission" date="2013-04" db="EMBL/GenBank/DDBJ databases">
        <title>The Genome Sequence of Fonticula alba ATCC 38817.</title>
        <authorList>
            <consortium name="The Broad Institute Genomics Platform"/>
            <person name="Russ C."/>
            <person name="Cuomo C."/>
            <person name="Burger G."/>
            <person name="Gray M.W."/>
            <person name="Holland P.W.H."/>
            <person name="King N."/>
            <person name="Lang F.B.F."/>
            <person name="Roger A.J."/>
            <person name="Ruiz-Trillo I."/>
            <person name="Brown M."/>
            <person name="Walker B."/>
            <person name="Young S."/>
            <person name="Zeng Q."/>
            <person name="Gargeya S."/>
            <person name="Fitzgerald M."/>
            <person name="Haas B."/>
            <person name="Abouelleil A."/>
            <person name="Allen A.W."/>
            <person name="Alvarado L."/>
            <person name="Arachchi H.M."/>
            <person name="Berlin A.M."/>
            <person name="Chapman S.B."/>
            <person name="Gainer-Dewar J."/>
            <person name="Goldberg J."/>
            <person name="Griggs A."/>
            <person name="Gujja S."/>
            <person name="Hansen M."/>
            <person name="Howarth C."/>
            <person name="Imamovic A."/>
            <person name="Ireland A."/>
            <person name="Larimer J."/>
            <person name="McCowan C."/>
            <person name="Murphy C."/>
            <person name="Pearson M."/>
            <person name="Poon T.W."/>
            <person name="Priest M."/>
            <person name="Roberts A."/>
            <person name="Saif S."/>
            <person name="Shea T."/>
            <person name="Sisk P."/>
            <person name="Sykes S."/>
            <person name="Wortman J."/>
            <person name="Nusbaum C."/>
            <person name="Birren B."/>
        </authorList>
    </citation>
    <scope>NUCLEOTIDE SEQUENCE [LARGE SCALE GENOMIC DNA]</scope>
    <source>
        <strain evidence="13">ATCC 38817</strain>
    </source>
</reference>
<dbReference type="GO" id="GO:0016020">
    <property type="term" value="C:membrane"/>
    <property type="evidence" value="ECO:0007669"/>
    <property type="project" value="UniProtKB-SubCell"/>
</dbReference>
<evidence type="ECO:0000256" key="3">
    <source>
        <dbReference type="ARBA" id="ARBA00022679"/>
    </source>
</evidence>
<proteinExistence type="inferred from homology"/>
<dbReference type="InterPro" id="IPR050324">
    <property type="entry name" value="CDP-alcohol_PTase-I"/>
</dbReference>